<dbReference type="Pfam" id="PF00072">
    <property type="entry name" value="Response_reg"/>
    <property type="match status" value="1"/>
</dbReference>
<accession>A0ABW2ESG4</accession>
<dbReference type="Gene3D" id="3.40.50.2300">
    <property type="match status" value="1"/>
</dbReference>
<dbReference type="EMBL" id="JBHSZV010000047">
    <property type="protein sequence ID" value="MFC7063364.1"/>
    <property type="molecule type" value="Genomic_DNA"/>
</dbReference>
<dbReference type="Gene3D" id="1.10.10.60">
    <property type="entry name" value="Homeodomain-like"/>
    <property type="match status" value="2"/>
</dbReference>
<protein>
    <submittedName>
        <fullName evidence="11">Response regulator</fullName>
    </submittedName>
</protein>
<evidence type="ECO:0000256" key="7">
    <source>
        <dbReference type="ARBA" id="ARBA00023163"/>
    </source>
</evidence>
<dbReference type="PROSITE" id="PS00041">
    <property type="entry name" value="HTH_ARAC_FAMILY_1"/>
    <property type="match status" value="1"/>
</dbReference>
<evidence type="ECO:0000313" key="12">
    <source>
        <dbReference type="Proteomes" id="UP001596410"/>
    </source>
</evidence>
<keyword evidence="2" id="KW-0963">Cytoplasm</keyword>
<evidence type="ECO:0000256" key="4">
    <source>
        <dbReference type="ARBA" id="ARBA00023012"/>
    </source>
</evidence>
<dbReference type="PANTHER" id="PTHR42713:SF3">
    <property type="entry name" value="TRANSCRIPTIONAL REGULATORY PROTEIN HPTR"/>
    <property type="match status" value="1"/>
</dbReference>
<dbReference type="SUPFAM" id="SSF52172">
    <property type="entry name" value="CheY-like"/>
    <property type="match status" value="1"/>
</dbReference>
<dbReference type="InterPro" id="IPR051552">
    <property type="entry name" value="HptR"/>
</dbReference>
<evidence type="ECO:0000259" key="9">
    <source>
        <dbReference type="PROSITE" id="PS01124"/>
    </source>
</evidence>
<feature type="domain" description="HTH araC/xylS-type" evidence="9">
    <location>
        <begin position="408"/>
        <end position="506"/>
    </location>
</feature>
<organism evidence="11 12">
    <name type="scientific">Halobacillus seohaensis</name>
    <dbReference type="NCBI Taxonomy" id="447421"/>
    <lineage>
        <taxon>Bacteria</taxon>
        <taxon>Bacillati</taxon>
        <taxon>Bacillota</taxon>
        <taxon>Bacilli</taxon>
        <taxon>Bacillales</taxon>
        <taxon>Bacillaceae</taxon>
        <taxon>Halobacillus</taxon>
    </lineage>
</organism>
<comment type="caution">
    <text evidence="11">The sequence shown here is derived from an EMBL/GenBank/DDBJ whole genome shotgun (WGS) entry which is preliminary data.</text>
</comment>
<evidence type="ECO:0000256" key="6">
    <source>
        <dbReference type="ARBA" id="ARBA00023125"/>
    </source>
</evidence>
<keyword evidence="5" id="KW-0805">Transcription regulation</keyword>
<evidence type="ECO:0000256" key="5">
    <source>
        <dbReference type="ARBA" id="ARBA00023015"/>
    </source>
</evidence>
<feature type="domain" description="Response regulatory" evidence="10">
    <location>
        <begin position="4"/>
        <end position="121"/>
    </location>
</feature>
<dbReference type="InterPro" id="IPR011006">
    <property type="entry name" value="CheY-like_superfamily"/>
</dbReference>
<dbReference type="InterPro" id="IPR018060">
    <property type="entry name" value="HTH_AraC"/>
</dbReference>
<dbReference type="SMART" id="SM00342">
    <property type="entry name" value="HTH_ARAC"/>
    <property type="match status" value="1"/>
</dbReference>
<dbReference type="Pfam" id="PF12833">
    <property type="entry name" value="HTH_18"/>
    <property type="match status" value="1"/>
</dbReference>
<feature type="modified residue" description="4-aspartylphosphate" evidence="8">
    <location>
        <position position="56"/>
    </location>
</feature>
<evidence type="ECO:0000256" key="1">
    <source>
        <dbReference type="ARBA" id="ARBA00004496"/>
    </source>
</evidence>
<evidence type="ECO:0000313" key="11">
    <source>
        <dbReference type="EMBL" id="MFC7063364.1"/>
    </source>
</evidence>
<comment type="subcellular location">
    <subcellularLocation>
        <location evidence="1">Cytoplasm</location>
    </subcellularLocation>
</comment>
<reference evidence="12" key="1">
    <citation type="journal article" date="2019" name="Int. J. Syst. Evol. Microbiol.">
        <title>The Global Catalogue of Microorganisms (GCM) 10K type strain sequencing project: providing services to taxonomists for standard genome sequencing and annotation.</title>
        <authorList>
            <consortium name="The Broad Institute Genomics Platform"/>
            <consortium name="The Broad Institute Genome Sequencing Center for Infectious Disease"/>
            <person name="Wu L."/>
            <person name="Ma J."/>
        </authorList>
    </citation>
    <scope>NUCLEOTIDE SEQUENCE [LARGE SCALE GENOMIC DNA]</scope>
    <source>
        <strain evidence="12">CGMCC 4.1621</strain>
    </source>
</reference>
<keyword evidence="6" id="KW-0238">DNA-binding</keyword>
<keyword evidence="12" id="KW-1185">Reference proteome</keyword>
<dbReference type="CDD" id="cd17536">
    <property type="entry name" value="REC_YesN-like"/>
    <property type="match status" value="1"/>
</dbReference>
<dbReference type="PROSITE" id="PS01124">
    <property type="entry name" value="HTH_ARAC_FAMILY_2"/>
    <property type="match status" value="1"/>
</dbReference>
<dbReference type="SUPFAM" id="SSF46689">
    <property type="entry name" value="Homeodomain-like"/>
    <property type="match status" value="1"/>
</dbReference>
<evidence type="ECO:0000259" key="10">
    <source>
        <dbReference type="PROSITE" id="PS50110"/>
    </source>
</evidence>
<dbReference type="InterPro" id="IPR018062">
    <property type="entry name" value="HTH_AraC-typ_CS"/>
</dbReference>
<dbReference type="RefSeq" id="WP_204708488.1">
    <property type="nucleotide sequence ID" value="NZ_JBHSZV010000047.1"/>
</dbReference>
<name>A0ABW2ESG4_9BACI</name>
<evidence type="ECO:0000256" key="3">
    <source>
        <dbReference type="ARBA" id="ARBA00022553"/>
    </source>
</evidence>
<dbReference type="InterPro" id="IPR009057">
    <property type="entry name" value="Homeodomain-like_sf"/>
</dbReference>
<dbReference type="InterPro" id="IPR001789">
    <property type="entry name" value="Sig_transdc_resp-reg_receiver"/>
</dbReference>
<dbReference type="SMART" id="SM00448">
    <property type="entry name" value="REC"/>
    <property type="match status" value="1"/>
</dbReference>
<sequence length="514" mass="59923">MSLKVLIVDDEPIICQGLSRTVPWEDLGAEVVGEAYDGEEALEFMDEEDVDLVLSDVRMPVMDGLELAEQIRCQYPQTRMIIISGYDEFDYAKRAMRQGVKDYLLKPVDINELMKLVEITRDHLVKEKQDRLHLELKQLLSSFAIGREEYDDDEAINKELGAGCQLIATEIQGFSEKTSAFSDKEITQMKHEWLSLIEEELENVGMYAVSLFIEENRLITCCTFEKEQLEDDTYHRILTRIKDKLPFQLFLCYAPVSKTVDDLRSHFQLLQKGMQGQVFVDVKVCKAVDVVNILKQFTYEYPVTYEKELNRVEDHDEEKLQQITDRLFETFRANQWPLESVVEALVEIENKIFKDFSEGLHGRITKDVNVTVHNSYQQLSRLFMDDLKDFFSHQQVVMKKGGQRWLIKKALAYINEFYAQDLKATEVADVINVSPNHFSQLIKKETSKHFNDYLHDVRIRQAKLLLNETSYRIYEVAELVGYKDYKYFVQIFKKSTSLTPTQFRTLADFTEGDG</sequence>
<gene>
    <name evidence="11" type="ORF">ACFQIC_16240</name>
</gene>
<dbReference type="Proteomes" id="UP001596410">
    <property type="component" value="Unassembled WGS sequence"/>
</dbReference>
<keyword evidence="4" id="KW-0902">Two-component regulatory system</keyword>
<keyword evidence="3 8" id="KW-0597">Phosphoprotein</keyword>
<proteinExistence type="predicted"/>
<evidence type="ECO:0000256" key="2">
    <source>
        <dbReference type="ARBA" id="ARBA00022490"/>
    </source>
</evidence>
<evidence type="ECO:0000256" key="8">
    <source>
        <dbReference type="PROSITE-ProRule" id="PRU00169"/>
    </source>
</evidence>
<dbReference type="PANTHER" id="PTHR42713">
    <property type="entry name" value="HISTIDINE KINASE-RELATED"/>
    <property type="match status" value="1"/>
</dbReference>
<keyword evidence="7" id="KW-0804">Transcription</keyword>
<dbReference type="PROSITE" id="PS50110">
    <property type="entry name" value="RESPONSE_REGULATORY"/>
    <property type="match status" value="1"/>
</dbReference>